<dbReference type="PANTHER" id="PTHR26379:SF475">
    <property type="entry name" value="MATH DOMAIN-CONTAINING PROTEIN"/>
    <property type="match status" value="1"/>
</dbReference>
<dbReference type="AlphaFoldDB" id="M8CF87"/>
<dbReference type="GO" id="GO:0016567">
    <property type="term" value="P:protein ubiquitination"/>
    <property type="evidence" value="ECO:0007669"/>
    <property type="project" value="InterPro"/>
</dbReference>
<dbReference type="InterPro" id="IPR008974">
    <property type="entry name" value="TRAF-like"/>
</dbReference>
<dbReference type="PROSITE" id="PS50097">
    <property type="entry name" value="BTB"/>
    <property type="match status" value="1"/>
</dbReference>
<dbReference type="InterPro" id="IPR045005">
    <property type="entry name" value="BPM1-6"/>
</dbReference>
<dbReference type="InterPro" id="IPR002083">
    <property type="entry name" value="MATH/TRAF_dom"/>
</dbReference>
<protein>
    <submittedName>
        <fullName evidence="2">Speckle-type POZ protein-like protein</fullName>
    </submittedName>
</protein>
<dbReference type="SUPFAM" id="SSF49599">
    <property type="entry name" value="TRAF domain-like"/>
    <property type="match status" value="1"/>
</dbReference>
<dbReference type="PANTHER" id="PTHR26379">
    <property type="entry name" value="BTB/POZ AND MATH DOMAIN-CONTAINING PROTEIN 1"/>
    <property type="match status" value="1"/>
</dbReference>
<dbReference type="Pfam" id="PF22486">
    <property type="entry name" value="MATH_2"/>
    <property type="match status" value="1"/>
</dbReference>
<reference evidence="2" key="1">
    <citation type="submission" date="2015-06" db="UniProtKB">
        <authorList>
            <consortium name="EnsemblPlants"/>
        </authorList>
    </citation>
    <scope>IDENTIFICATION</scope>
</reference>
<dbReference type="SMART" id="SM00225">
    <property type="entry name" value="BTB"/>
    <property type="match status" value="1"/>
</dbReference>
<dbReference type="InterPro" id="IPR011333">
    <property type="entry name" value="SKP1/BTB/POZ_sf"/>
</dbReference>
<evidence type="ECO:0000313" key="2">
    <source>
        <dbReference type="EnsemblPlants" id="EMT33109"/>
    </source>
</evidence>
<organism evidence="2">
    <name type="scientific">Aegilops tauschii</name>
    <name type="common">Tausch's goatgrass</name>
    <name type="synonym">Aegilops squarrosa</name>
    <dbReference type="NCBI Taxonomy" id="37682"/>
    <lineage>
        <taxon>Eukaryota</taxon>
        <taxon>Viridiplantae</taxon>
        <taxon>Streptophyta</taxon>
        <taxon>Embryophyta</taxon>
        <taxon>Tracheophyta</taxon>
        <taxon>Spermatophyta</taxon>
        <taxon>Magnoliopsida</taxon>
        <taxon>Liliopsida</taxon>
        <taxon>Poales</taxon>
        <taxon>Poaceae</taxon>
        <taxon>BOP clade</taxon>
        <taxon>Pooideae</taxon>
        <taxon>Triticodae</taxon>
        <taxon>Triticeae</taxon>
        <taxon>Triticinae</taxon>
        <taxon>Aegilops</taxon>
    </lineage>
</organism>
<dbReference type="EnsemblPlants" id="EMT33109">
    <property type="protein sequence ID" value="EMT33109"/>
    <property type="gene ID" value="F775_11856"/>
</dbReference>
<proteinExistence type="predicted"/>
<sequence>MGNTFGSSPAKQCVLETWSTSFTEGDTAAHSFQLTGFSLLDGMGAGNLVSSSTSRVGDCDWDITFYPDGWKVDGGAHASAFLRLCIGEPGVQTNYTLSLLGKDGQVFEQVNLEHIFKSTGTFWGYERFVKKSKLQRLVSRNDDCVTIRCVLTVMRNHRTEEVRAFIIPTPPSNLHEDFERMLKDEEGVDATFIVGDKSFRTHRHVLAARSPAFRVELLDPTTKEDPTKPVNVHDMTSDIFEALLHFMYIDALPHGSDLEKNAVLWRLLAIGDRYELDRLVTMCEGMLCQNINKQTVATTQL</sequence>
<dbReference type="CDD" id="cd00121">
    <property type="entry name" value="MATH"/>
    <property type="match status" value="1"/>
</dbReference>
<dbReference type="Gene3D" id="2.60.210.10">
    <property type="entry name" value="Apoptosis, Tumor Necrosis Factor Receptor Associated Protein 2, Chain A"/>
    <property type="match status" value="1"/>
</dbReference>
<dbReference type="PROSITE" id="PS50144">
    <property type="entry name" value="MATH"/>
    <property type="match status" value="1"/>
</dbReference>
<dbReference type="Pfam" id="PF00651">
    <property type="entry name" value="BTB"/>
    <property type="match status" value="1"/>
</dbReference>
<name>M8CF87_AEGTA</name>
<comment type="pathway">
    <text evidence="1">Protein modification; protein ubiquitination.</text>
</comment>
<dbReference type="Gene3D" id="3.30.710.10">
    <property type="entry name" value="Potassium Channel Kv1.1, Chain A"/>
    <property type="match status" value="1"/>
</dbReference>
<accession>M8CF87</accession>
<dbReference type="SUPFAM" id="SSF54695">
    <property type="entry name" value="POZ domain"/>
    <property type="match status" value="1"/>
</dbReference>
<dbReference type="InterPro" id="IPR000210">
    <property type="entry name" value="BTB/POZ_dom"/>
</dbReference>
<evidence type="ECO:0000256" key="1">
    <source>
        <dbReference type="ARBA" id="ARBA00004906"/>
    </source>
</evidence>